<gene>
    <name evidence="2" type="ORF">TR90439</name>
</gene>
<accession>A0A0X3PRQ3</accession>
<organism evidence="2">
    <name type="scientific">Schistocephalus solidus</name>
    <name type="common">Tapeworm</name>
    <dbReference type="NCBI Taxonomy" id="70667"/>
    <lineage>
        <taxon>Eukaryota</taxon>
        <taxon>Metazoa</taxon>
        <taxon>Spiralia</taxon>
        <taxon>Lophotrochozoa</taxon>
        <taxon>Platyhelminthes</taxon>
        <taxon>Cestoda</taxon>
        <taxon>Eucestoda</taxon>
        <taxon>Diphyllobothriidea</taxon>
        <taxon>Diphyllobothriidae</taxon>
        <taxon>Schistocephalus</taxon>
    </lineage>
</organism>
<evidence type="ECO:0000256" key="1">
    <source>
        <dbReference type="SAM" id="MobiDB-lite"/>
    </source>
</evidence>
<name>A0A0X3PRQ3_SCHSO</name>
<dbReference type="AlphaFoldDB" id="A0A0X3PRQ3"/>
<protein>
    <submittedName>
        <fullName evidence="2">Uncharacterized protein</fullName>
    </submittedName>
</protein>
<reference evidence="2" key="1">
    <citation type="submission" date="2016-01" db="EMBL/GenBank/DDBJ databases">
        <title>Reference transcriptome for the parasite Schistocephalus solidus: insights into the molecular evolution of parasitism.</title>
        <authorList>
            <person name="Hebert F.O."/>
            <person name="Grambauer S."/>
            <person name="Barber I."/>
            <person name="Landry C.R."/>
            <person name="Aubin-Horth N."/>
        </authorList>
    </citation>
    <scope>NUCLEOTIDE SEQUENCE</scope>
</reference>
<proteinExistence type="predicted"/>
<evidence type="ECO:0000313" key="2">
    <source>
        <dbReference type="EMBL" id="JAP49876.1"/>
    </source>
</evidence>
<sequence>MFTNNLYTKSEGGRDGRCKATCPSRRSCVLGFRWLVYTTGLSAFKCSRREEKGEKAEAQWNHRGRGMEGGGAWMRDKQGKTMNSGDACGKRGQRGETKAVNLNSKERRLTRGGGGRGVDISIVVVIQGIGELTKRTM</sequence>
<dbReference type="EMBL" id="GEEE01013349">
    <property type="protein sequence ID" value="JAP49876.1"/>
    <property type="molecule type" value="Transcribed_RNA"/>
</dbReference>
<feature type="region of interest" description="Disordered" evidence="1">
    <location>
        <begin position="52"/>
        <end position="97"/>
    </location>
</feature>